<dbReference type="PANTHER" id="PTHR26312">
    <property type="entry name" value="TETRATRICOPEPTIDE REPEAT PROTEIN 5"/>
    <property type="match status" value="1"/>
</dbReference>
<dbReference type="STRING" id="29730.A0A0D2VAE2"/>
<dbReference type="InterPro" id="IPR019734">
    <property type="entry name" value="TPR_rpt"/>
</dbReference>
<dbReference type="Pfam" id="PF13432">
    <property type="entry name" value="TPR_16"/>
    <property type="match status" value="2"/>
</dbReference>
<keyword evidence="4" id="KW-1185">Reference proteome</keyword>
<dbReference type="AlphaFoldDB" id="A0A0D2VAE2"/>
<name>A0A0D2VAE2_GOSRA</name>
<dbReference type="GO" id="GO:0009535">
    <property type="term" value="C:chloroplast thylakoid membrane"/>
    <property type="evidence" value="ECO:0007669"/>
    <property type="project" value="TreeGrafter"/>
</dbReference>
<feature type="region of interest" description="Disordered" evidence="2">
    <location>
        <begin position="23"/>
        <end position="72"/>
    </location>
</feature>
<evidence type="ECO:0000256" key="2">
    <source>
        <dbReference type="SAM" id="MobiDB-lite"/>
    </source>
</evidence>
<feature type="repeat" description="TPR" evidence="1">
    <location>
        <begin position="329"/>
        <end position="362"/>
    </location>
</feature>
<evidence type="ECO:0000313" key="3">
    <source>
        <dbReference type="EMBL" id="KJB66485.1"/>
    </source>
</evidence>
<dbReference type="Proteomes" id="UP000032304">
    <property type="component" value="Chromosome 10"/>
</dbReference>
<accession>A0A0D2VAE2</accession>
<dbReference type="PROSITE" id="PS50005">
    <property type="entry name" value="TPR"/>
    <property type="match status" value="1"/>
</dbReference>
<dbReference type="KEGG" id="gra:105773438"/>
<dbReference type="OMA" id="ETWIADG"/>
<dbReference type="eggNOG" id="ENOG502QS3G">
    <property type="taxonomic scope" value="Eukaryota"/>
</dbReference>
<dbReference type="PANTHER" id="PTHR26312:SF126">
    <property type="entry name" value="TETRATRICOPEPTIDE REPEAT (TPR)-LIKE SUPERFAMILY PROTEIN"/>
    <property type="match status" value="1"/>
</dbReference>
<dbReference type="SUPFAM" id="SSF48452">
    <property type="entry name" value="TPR-like"/>
    <property type="match status" value="1"/>
</dbReference>
<dbReference type="EMBL" id="CM001749">
    <property type="protein sequence ID" value="KJB66485.1"/>
    <property type="molecule type" value="Genomic_DNA"/>
</dbReference>
<reference evidence="3 4" key="1">
    <citation type="journal article" date="2012" name="Nature">
        <title>Repeated polyploidization of Gossypium genomes and the evolution of spinnable cotton fibres.</title>
        <authorList>
            <person name="Paterson A.H."/>
            <person name="Wendel J.F."/>
            <person name="Gundlach H."/>
            <person name="Guo H."/>
            <person name="Jenkins J."/>
            <person name="Jin D."/>
            <person name="Llewellyn D."/>
            <person name="Showmaker K.C."/>
            <person name="Shu S."/>
            <person name="Udall J."/>
            <person name="Yoo M.J."/>
            <person name="Byers R."/>
            <person name="Chen W."/>
            <person name="Doron-Faigenboim A."/>
            <person name="Duke M.V."/>
            <person name="Gong L."/>
            <person name="Grimwood J."/>
            <person name="Grover C."/>
            <person name="Grupp K."/>
            <person name="Hu G."/>
            <person name="Lee T.H."/>
            <person name="Li J."/>
            <person name="Lin L."/>
            <person name="Liu T."/>
            <person name="Marler B.S."/>
            <person name="Page J.T."/>
            <person name="Roberts A.W."/>
            <person name="Romanel E."/>
            <person name="Sanders W.S."/>
            <person name="Szadkowski E."/>
            <person name="Tan X."/>
            <person name="Tang H."/>
            <person name="Xu C."/>
            <person name="Wang J."/>
            <person name="Wang Z."/>
            <person name="Zhang D."/>
            <person name="Zhang L."/>
            <person name="Ashrafi H."/>
            <person name="Bedon F."/>
            <person name="Bowers J.E."/>
            <person name="Brubaker C.L."/>
            <person name="Chee P.W."/>
            <person name="Das S."/>
            <person name="Gingle A.R."/>
            <person name="Haigler C.H."/>
            <person name="Harker D."/>
            <person name="Hoffmann L.V."/>
            <person name="Hovav R."/>
            <person name="Jones D.C."/>
            <person name="Lemke C."/>
            <person name="Mansoor S."/>
            <person name="ur Rahman M."/>
            <person name="Rainville L.N."/>
            <person name="Rambani A."/>
            <person name="Reddy U.K."/>
            <person name="Rong J.K."/>
            <person name="Saranga Y."/>
            <person name="Scheffler B.E."/>
            <person name="Scheffler J.A."/>
            <person name="Stelly D.M."/>
            <person name="Triplett B.A."/>
            <person name="Van Deynze A."/>
            <person name="Vaslin M.F."/>
            <person name="Waghmare V.N."/>
            <person name="Walford S.A."/>
            <person name="Wright R.J."/>
            <person name="Zaki E.A."/>
            <person name="Zhang T."/>
            <person name="Dennis E.S."/>
            <person name="Mayer K.F."/>
            <person name="Peterson D.G."/>
            <person name="Rokhsar D.S."/>
            <person name="Wang X."/>
            <person name="Schmutz J."/>
        </authorList>
    </citation>
    <scope>NUCLEOTIDE SEQUENCE [LARGE SCALE GENOMIC DNA]</scope>
</reference>
<organism evidence="3 4">
    <name type="scientific">Gossypium raimondii</name>
    <name type="common">Peruvian cotton</name>
    <name type="synonym">Gossypium klotzschianum subsp. raimondii</name>
    <dbReference type="NCBI Taxonomy" id="29730"/>
    <lineage>
        <taxon>Eukaryota</taxon>
        <taxon>Viridiplantae</taxon>
        <taxon>Streptophyta</taxon>
        <taxon>Embryophyta</taxon>
        <taxon>Tracheophyta</taxon>
        <taxon>Spermatophyta</taxon>
        <taxon>Magnoliopsida</taxon>
        <taxon>eudicotyledons</taxon>
        <taxon>Gunneridae</taxon>
        <taxon>Pentapetalae</taxon>
        <taxon>rosids</taxon>
        <taxon>malvids</taxon>
        <taxon>Malvales</taxon>
        <taxon>Malvaceae</taxon>
        <taxon>Malvoideae</taxon>
        <taxon>Gossypium</taxon>
    </lineage>
</organism>
<dbReference type="Gene3D" id="1.25.40.10">
    <property type="entry name" value="Tetratricopeptide repeat domain"/>
    <property type="match status" value="2"/>
</dbReference>
<dbReference type="Gramene" id="KJB66485">
    <property type="protein sequence ID" value="KJB66485"/>
    <property type="gene ID" value="B456_010G141500"/>
</dbReference>
<proteinExistence type="predicted"/>
<sequence>MWIAATSTSSSTLSFFQIQCSDSNRKRGFGPRKSNQKATSKEEKGFNLQQRKLASKQSGPSPAAAPGLSVQFDGKSNSRSLDIDFEERLKAIRRAALEQKKVEEQKEFGPIDYDAPVESEKKTIGLGTKIGVGIAVAVFGLVFSLGDFLPGSVNPPEEAAVIDKKLSREQKAILETRLAQFEATLSTSPEDETALEGAAVTLTELGDYARATSLLQELVKVKTSDPEVFRLLGEVKYELKDYDGSAAAYKLSAAVSKDVDFEVLRGYTNALLAAKRPAEHCKLIQKLNYKAVQFLLSCRERLNMERSTGPDPMAESSKMETEPQNLDRIQVDLLLGKAYSDWGHVSDAVAIYDQLISSNPNDFRGYLAKGIILKENGNVGDAERMFIQARFFAPEKAKALVDRYSRQRKFM</sequence>
<evidence type="ECO:0000256" key="1">
    <source>
        <dbReference type="PROSITE-ProRule" id="PRU00339"/>
    </source>
</evidence>
<dbReference type="OrthoDB" id="536368at2759"/>
<evidence type="ECO:0008006" key="5">
    <source>
        <dbReference type="Google" id="ProtNLM"/>
    </source>
</evidence>
<keyword evidence="1" id="KW-0802">TPR repeat</keyword>
<feature type="compositionally biased region" description="Polar residues" evidence="2">
    <location>
        <begin position="47"/>
        <end position="60"/>
    </location>
</feature>
<dbReference type="SMART" id="SM00028">
    <property type="entry name" value="TPR"/>
    <property type="match status" value="3"/>
</dbReference>
<protein>
    <recommendedName>
        <fullName evidence="5">Tetratricopeptide repeat-like domain-containing protein</fullName>
    </recommendedName>
</protein>
<gene>
    <name evidence="3" type="ORF">B456_010G141500</name>
</gene>
<evidence type="ECO:0000313" key="4">
    <source>
        <dbReference type="Proteomes" id="UP000032304"/>
    </source>
</evidence>
<dbReference type="InterPro" id="IPR011990">
    <property type="entry name" value="TPR-like_helical_dom_sf"/>
</dbReference>